<organism evidence="1 2">
    <name type="scientific">Russula earlei</name>
    <dbReference type="NCBI Taxonomy" id="71964"/>
    <lineage>
        <taxon>Eukaryota</taxon>
        <taxon>Fungi</taxon>
        <taxon>Dikarya</taxon>
        <taxon>Basidiomycota</taxon>
        <taxon>Agaricomycotina</taxon>
        <taxon>Agaricomycetes</taxon>
        <taxon>Russulales</taxon>
        <taxon>Russulaceae</taxon>
        <taxon>Russula</taxon>
    </lineage>
</organism>
<accession>A0ACC0UDF0</accession>
<keyword evidence="2" id="KW-1185">Reference proteome</keyword>
<comment type="caution">
    <text evidence="1">The sequence shown here is derived from an EMBL/GenBank/DDBJ whole genome shotgun (WGS) entry which is preliminary data.</text>
</comment>
<evidence type="ECO:0000313" key="2">
    <source>
        <dbReference type="Proteomes" id="UP001207468"/>
    </source>
</evidence>
<evidence type="ECO:0000313" key="1">
    <source>
        <dbReference type="EMBL" id="KAI9509651.1"/>
    </source>
</evidence>
<proteinExistence type="predicted"/>
<dbReference type="EMBL" id="JAGFNK010000059">
    <property type="protein sequence ID" value="KAI9509651.1"/>
    <property type="molecule type" value="Genomic_DNA"/>
</dbReference>
<name>A0ACC0UDF0_9AGAM</name>
<dbReference type="Proteomes" id="UP001207468">
    <property type="component" value="Unassembled WGS sequence"/>
</dbReference>
<feature type="non-terminal residue" evidence="1">
    <location>
        <position position="1"/>
    </location>
</feature>
<protein>
    <submittedName>
        <fullName evidence="1">CTLH/CRA C-terminal to lish motif domain-containing protein</fullName>
    </submittedName>
</protein>
<gene>
    <name evidence="1" type="ORF">F5148DRAFT_1344502</name>
</gene>
<sequence length="375" mass="41961">RTLILDYLVQCCYTRTARAFAADSTIRHLDADGDEIRSPRGEDDSPGITEDALHQADLRRDVQISILSGRIDDAIDRLNANFPSTLPSPISTCGDTESPIPRDECPQSKPVKTVLPFTVEPAHLYLDLRILGFIEASRTKPLPYPLTASATSDTEPIPPISLPNNFRDPSGEVDGDAHLARLLKHVHELYDCAQALQDPHDRAEYQHELSAVSSLLAYKVPEQSPMAKYLTQERREVVADEVNSAILHRAGSPPISYLEHYVRYNTVIWNYMNEHEFRVAPSRGWPTGVVLPSQPQPNIASTPSGAKAPVSRRDESEVCRSPLLCVSLCLIPYLGRTFFQSQSISIYLMRGHNPSTLHTRLRETRVHRGMHSFLL</sequence>
<reference evidence="1" key="1">
    <citation type="submission" date="2021-03" db="EMBL/GenBank/DDBJ databases">
        <title>Evolutionary priming and transition to the ectomycorrhizal habit in an iconic lineage of mushroom-forming fungi: is preadaptation a requirement?</title>
        <authorList>
            <consortium name="DOE Joint Genome Institute"/>
            <person name="Looney B.P."/>
            <person name="Miyauchi S."/>
            <person name="Morin E."/>
            <person name="Drula E."/>
            <person name="Courty P.E."/>
            <person name="Chicoki N."/>
            <person name="Fauchery L."/>
            <person name="Kohler A."/>
            <person name="Kuo A."/>
            <person name="LaButti K."/>
            <person name="Pangilinan J."/>
            <person name="Lipzen A."/>
            <person name="Riley R."/>
            <person name="Andreopoulos W."/>
            <person name="He G."/>
            <person name="Johnson J."/>
            <person name="Barry K.W."/>
            <person name="Grigoriev I.V."/>
            <person name="Nagy L."/>
            <person name="Hibbett D."/>
            <person name="Henrissat B."/>
            <person name="Matheny P.B."/>
            <person name="Labbe J."/>
            <person name="Martin A.F."/>
        </authorList>
    </citation>
    <scope>NUCLEOTIDE SEQUENCE</scope>
    <source>
        <strain evidence="1">BPL698</strain>
    </source>
</reference>